<dbReference type="RefSeq" id="WP_165761844.1">
    <property type="nucleotide sequence ID" value="NZ_AP022560.1"/>
</dbReference>
<organism evidence="2 3">
    <name type="scientific">Mycolicibacterium moriokaense</name>
    <dbReference type="NCBI Taxonomy" id="39691"/>
    <lineage>
        <taxon>Bacteria</taxon>
        <taxon>Bacillati</taxon>
        <taxon>Actinomycetota</taxon>
        <taxon>Actinomycetes</taxon>
        <taxon>Mycobacteriales</taxon>
        <taxon>Mycobacteriaceae</taxon>
        <taxon>Mycolicibacterium</taxon>
    </lineage>
</organism>
<accession>A0AAD1HE96</accession>
<feature type="compositionally biased region" description="Basic and acidic residues" evidence="1">
    <location>
        <begin position="13"/>
        <end position="33"/>
    </location>
</feature>
<dbReference type="AlphaFoldDB" id="A0AAD1HE96"/>
<keyword evidence="3" id="KW-1185">Reference proteome</keyword>
<feature type="compositionally biased region" description="Basic and acidic residues" evidence="1">
    <location>
        <begin position="42"/>
        <end position="51"/>
    </location>
</feature>
<dbReference type="Proteomes" id="UP000466681">
    <property type="component" value="Chromosome"/>
</dbReference>
<evidence type="ECO:0000256" key="1">
    <source>
        <dbReference type="SAM" id="MobiDB-lite"/>
    </source>
</evidence>
<sequence>MEQTNDPPSTPRDATKVTDEQRDMQDKLDHQNDDPDAPGGHQTKDQVADET</sequence>
<dbReference type="KEGG" id="mmor:MMOR_47430"/>
<gene>
    <name evidence="2" type="ORF">MMOR_47430</name>
</gene>
<evidence type="ECO:0000313" key="3">
    <source>
        <dbReference type="Proteomes" id="UP000466681"/>
    </source>
</evidence>
<protein>
    <submittedName>
        <fullName evidence="2">Uncharacterized protein</fullName>
    </submittedName>
</protein>
<dbReference type="EMBL" id="AP022560">
    <property type="protein sequence ID" value="BBX03807.1"/>
    <property type="molecule type" value="Genomic_DNA"/>
</dbReference>
<proteinExistence type="predicted"/>
<evidence type="ECO:0000313" key="2">
    <source>
        <dbReference type="EMBL" id="BBX03807.1"/>
    </source>
</evidence>
<feature type="region of interest" description="Disordered" evidence="1">
    <location>
        <begin position="1"/>
        <end position="51"/>
    </location>
</feature>
<name>A0AAD1HE96_9MYCO</name>
<reference evidence="2 3" key="1">
    <citation type="journal article" date="2019" name="Emerg. Microbes Infect.">
        <title>Comprehensive subspecies identification of 175 nontuberculous mycobacteria species based on 7547 genomic profiles.</title>
        <authorList>
            <person name="Matsumoto Y."/>
            <person name="Kinjo T."/>
            <person name="Motooka D."/>
            <person name="Nabeya D."/>
            <person name="Jung N."/>
            <person name="Uechi K."/>
            <person name="Horii T."/>
            <person name="Iida T."/>
            <person name="Fujita J."/>
            <person name="Nakamura S."/>
        </authorList>
    </citation>
    <scope>NUCLEOTIDE SEQUENCE [LARGE SCALE GENOMIC DNA]</scope>
    <source>
        <strain evidence="2 3">JCM 6375</strain>
    </source>
</reference>